<name>A0A845AZV6_9SPHN</name>
<gene>
    <name evidence="1" type="ORF">GRI65_00665</name>
</gene>
<comment type="caution">
    <text evidence="1">The sequence shown here is derived from an EMBL/GenBank/DDBJ whole genome shotgun (WGS) entry which is preliminary data.</text>
</comment>
<reference evidence="1 2" key="1">
    <citation type="submission" date="2019-12" db="EMBL/GenBank/DDBJ databases">
        <title>Genomic-based taxomic classification of the family Erythrobacteraceae.</title>
        <authorList>
            <person name="Xu L."/>
        </authorList>
    </citation>
    <scope>NUCLEOTIDE SEQUENCE [LARGE SCALE GENOMIC DNA]</scope>
    <source>
        <strain evidence="1 2">KCTC 42453</strain>
    </source>
</reference>
<proteinExistence type="predicted"/>
<dbReference type="EMBL" id="WTYL01000001">
    <property type="protein sequence ID" value="MXP42962.1"/>
    <property type="molecule type" value="Genomic_DNA"/>
</dbReference>
<dbReference type="AlphaFoldDB" id="A0A845AZV6"/>
<protein>
    <submittedName>
        <fullName evidence="1">Uncharacterized protein</fullName>
    </submittedName>
</protein>
<organism evidence="1 2">
    <name type="scientific">Allopontixanthobacter sediminis</name>
    <dbReference type="NCBI Taxonomy" id="1689985"/>
    <lineage>
        <taxon>Bacteria</taxon>
        <taxon>Pseudomonadati</taxon>
        <taxon>Pseudomonadota</taxon>
        <taxon>Alphaproteobacteria</taxon>
        <taxon>Sphingomonadales</taxon>
        <taxon>Erythrobacteraceae</taxon>
        <taxon>Allopontixanthobacter</taxon>
    </lineage>
</organism>
<keyword evidence="2" id="KW-1185">Reference proteome</keyword>
<dbReference type="RefSeq" id="WP_160754616.1">
    <property type="nucleotide sequence ID" value="NZ_WTYL01000001.1"/>
</dbReference>
<accession>A0A845AZV6</accession>
<evidence type="ECO:0000313" key="1">
    <source>
        <dbReference type="EMBL" id="MXP42962.1"/>
    </source>
</evidence>
<evidence type="ECO:0000313" key="2">
    <source>
        <dbReference type="Proteomes" id="UP000431922"/>
    </source>
</evidence>
<sequence>MSTAKVLSAKRTTALIATLSGKKSADPESLSRSYALPVADVRRIMKNMEVEAL</sequence>
<dbReference type="Proteomes" id="UP000431922">
    <property type="component" value="Unassembled WGS sequence"/>
</dbReference>